<proteinExistence type="predicted"/>
<reference evidence="1 2" key="1">
    <citation type="submission" date="2019-03" db="EMBL/GenBank/DDBJ databases">
        <title>Novel species of Flavobacterium.</title>
        <authorList>
            <person name="Liu Q."/>
            <person name="Xin Y.-H."/>
        </authorList>
    </citation>
    <scope>NUCLEOTIDE SEQUENCE [LARGE SCALE GENOMIC DNA]</scope>
    <source>
        <strain evidence="1 2">LB3P52</strain>
    </source>
</reference>
<gene>
    <name evidence="1" type="ORF">E0I26_07305</name>
</gene>
<dbReference type="AlphaFoldDB" id="A0A4R5F8V7"/>
<organism evidence="1 2">
    <name type="scientific">Flavobacterium rhamnosiphilum</name>
    <dbReference type="NCBI Taxonomy" id="2541724"/>
    <lineage>
        <taxon>Bacteria</taxon>
        <taxon>Pseudomonadati</taxon>
        <taxon>Bacteroidota</taxon>
        <taxon>Flavobacteriia</taxon>
        <taxon>Flavobacteriales</taxon>
        <taxon>Flavobacteriaceae</taxon>
        <taxon>Flavobacterium</taxon>
    </lineage>
</organism>
<evidence type="ECO:0000313" key="2">
    <source>
        <dbReference type="Proteomes" id="UP000294814"/>
    </source>
</evidence>
<dbReference type="OrthoDB" id="1355240at2"/>
<evidence type="ECO:0000313" key="1">
    <source>
        <dbReference type="EMBL" id="TDE44937.1"/>
    </source>
</evidence>
<keyword evidence="2" id="KW-1185">Reference proteome</keyword>
<sequence length="119" mass="14083">MEIFKLRTKKHRFSSSYGLYRIYILGGFSIENLNLLDVKLTKINTQEVICITEINWKLREYINGEKAIACYDFQINETEDYEIEFNNIESLQVKKSMLIIKNFFFPSNVSIEDLKIAIK</sequence>
<comment type="caution">
    <text evidence="1">The sequence shown here is derived from an EMBL/GenBank/DDBJ whole genome shotgun (WGS) entry which is preliminary data.</text>
</comment>
<accession>A0A4R5F8V7</accession>
<dbReference type="Proteomes" id="UP000294814">
    <property type="component" value="Unassembled WGS sequence"/>
</dbReference>
<dbReference type="EMBL" id="SMLG01000004">
    <property type="protein sequence ID" value="TDE44937.1"/>
    <property type="molecule type" value="Genomic_DNA"/>
</dbReference>
<name>A0A4R5F8V7_9FLAO</name>
<protein>
    <submittedName>
        <fullName evidence="1">Uncharacterized protein</fullName>
    </submittedName>
</protein>
<dbReference type="RefSeq" id="WP_131915833.1">
    <property type="nucleotide sequence ID" value="NZ_SMLG01000004.1"/>
</dbReference>